<accession>A0A0F8YIJ5</accession>
<dbReference type="EMBL" id="LAZR01056736">
    <property type="protein sequence ID" value="KKK73560.1"/>
    <property type="molecule type" value="Genomic_DNA"/>
</dbReference>
<evidence type="ECO:0000313" key="1">
    <source>
        <dbReference type="EMBL" id="KKK73560.1"/>
    </source>
</evidence>
<comment type="caution">
    <text evidence="1">The sequence shown here is derived from an EMBL/GenBank/DDBJ whole genome shotgun (WGS) entry which is preliminary data.</text>
</comment>
<sequence>MRYSKHYSKLDEDEYTTIRRYKKSRIVGKVEEEILNYRVLHRAMIKRIVALAFNFIATDLLLKDTDCQTRQEAFDLIQAFYKKPIDKSKEKLFIFYMKKVNKIG</sequence>
<name>A0A0F8YIJ5_9ZZZZ</name>
<organism evidence="1">
    <name type="scientific">marine sediment metagenome</name>
    <dbReference type="NCBI Taxonomy" id="412755"/>
    <lineage>
        <taxon>unclassified sequences</taxon>
        <taxon>metagenomes</taxon>
        <taxon>ecological metagenomes</taxon>
    </lineage>
</organism>
<proteinExistence type="predicted"/>
<gene>
    <name evidence="1" type="ORF">LCGC14_2892620</name>
</gene>
<dbReference type="AlphaFoldDB" id="A0A0F8YIJ5"/>
<protein>
    <submittedName>
        <fullName evidence="1">Uncharacterized protein</fullName>
    </submittedName>
</protein>
<reference evidence="1" key="1">
    <citation type="journal article" date="2015" name="Nature">
        <title>Complex archaea that bridge the gap between prokaryotes and eukaryotes.</title>
        <authorList>
            <person name="Spang A."/>
            <person name="Saw J.H."/>
            <person name="Jorgensen S.L."/>
            <person name="Zaremba-Niedzwiedzka K."/>
            <person name="Martijn J."/>
            <person name="Lind A.E."/>
            <person name="van Eijk R."/>
            <person name="Schleper C."/>
            <person name="Guy L."/>
            <person name="Ettema T.J."/>
        </authorList>
    </citation>
    <scope>NUCLEOTIDE SEQUENCE</scope>
</reference>